<dbReference type="GO" id="GO:0009102">
    <property type="term" value="P:biotin biosynthetic process"/>
    <property type="evidence" value="ECO:0007669"/>
    <property type="project" value="UniProtKB-UniRule"/>
</dbReference>
<keyword evidence="10 14" id="KW-0093">Biotin biosynthesis</keyword>
<comment type="subunit">
    <text evidence="3 14">Homodimer.</text>
</comment>
<comment type="cofactor">
    <cofactor evidence="14 15">
        <name>[4Fe-4S] cluster</name>
        <dbReference type="ChEBI" id="CHEBI:49883"/>
    </cofactor>
    <text evidence="14 15">Binds 1 [4Fe-4S] cluster. The cluster is coordinated with 3 cysteines and an exchangeable S-adenosyl-L-methionine.</text>
</comment>
<evidence type="ECO:0000256" key="3">
    <source>
        <dbReference type="ARBA" id="ARBA00011738"/>
    </source>
</evidence>
<feature type="binding site" evidence="14 15">
    <location>
        <position position="82"/>
    </location>
    <ligand>
        <name>[4Fe-4S] cluster</name>
        <dbReference type="ChEBI" id="CHEBI:49883"/>
        <note>4Fe-4S-S-AdoMet</note>
    </ligand>
</feature>
<reference evidence="17 18" key="1">
    <citation type="submission" date="2019-02" db="EMBL/GenBank/DDBJ databases">
        <title>Deep-cultivation of Planctomycetes and their phenomic and genomic characterization uncovers novel biology.</title>
        <authorList>
            <person name="Wiegand S."/>
            <person name="Jogler M."/>
            <person name="Boedeker C."/>
            <person name="Pinto D."/>
            <person name="Vollmers J."/>
            <person name="Rivas-Marin E."/>
            <person name="Kohn T."/>
            <person name="Peeters S.H."/>
            <person name="Heuer A."/>
            <person name="Rast P."/>
            <person name="Oberbeckmann S."/>
            <person name="Bunk B."/>
            <person name="Jeske O."/>
            <person name="Meyerdierks A."/>
            <person name="Storesund J.E."/>
            <person name="Kallscheuer N."/>
            <person name="Luecker S."/>
            <person name="Lage O.M."/>
            <person name="Pohl T."/>
            <person name="Merkel B.J."/>
            <person name="Hornburger P."/>
            <person name="Mueller R.-W."/>
            <person name="Bruemmer F."/>
            <person name="Labrenz M."/>
            <person name="Spormann A.M."/>
            <person name="Op den Camp H."/>
            <person name="Overmann J."/>
            <person name="Amann R."/>
            <person name="Jetten M.S.M."/>
            <person name="Mascher T."/>
            <person name="Medema M.H."/>
            <person name="Devos D.P."/>
            <person name="Kaster A.-K."/>
            <person name="Ovreas L."/>
            <person name="Rohde M."/>
            <person name="Galperin M.Y."/>
            <person name="Jogler C."/>
        </authorList>
    </citation>
    <scope>NUCLEOTIDE SEQUENCE [LARGE SCALE GENOMIC DNA]</scope>
    <source>
        <strain evidence="17 18">Pan44</strain>
    </source>
</reference>
<feature type="binding site" evidence="14 15">
    <location>
        <position position="79"/>
    </location>
    <ligand>
        <name>[4Fe-4S] cluster</name>
        <dbReference type="ChEBI" id="CHEBI:49883"/>
        <note>4Fe-4S-S-AdoMet</note>
    </ligand>
</feature>
<dbReference type="SFLD" id="SFLDG01060">
    <property type="entry name" value="BATS_domain_containing"/>
    <property type="match status" value="1"/>
</dbReference>
<evidence type="ECO:0000256" key="14">
    <source>
        <dbReference type="HAMAP-Rule" id="MF_01694"/>
    </source>
</evidence>
<dbReference type="EC" id="2.8.1.6" evidence="4 14"/>
<feature type="domain" description="Radical SAM core" evidence="16">
    <location>
        <begin position="57"/>
        <end position="286"/>
    </location>
</feature>
<dbReference type="KEGG" id="ccos:Pan44_20180"/>
<dbReference type="PIRSF" id="PIRSF001619">
    <property type="entry name" value="Biotin_synth"/>
    <property type="match status" value="1"/>
</dbReference>
<dbReference type="Gene3D" id="3.20.20.70">
    <property type="entry name" value="Aldolase class I"/>
    <property type="match status" value="1"/>
</dbReference>
<evidence type="ECO:0000259" key="16">
    <source>
        <dbReference type="PROSITE" id="PS51918"/>
    </source>
</evidence>
<feature type="binding site" evidence="14 15">
    <location>
        <position position="151"/>
    </location>
    <ligand>
        <name>[2Fe-2S] cluster</name>
        <dbReference type="ChEBI" id="CHEBI:190135"/>
    </ligand>
</feature>
<comment type="pathway">
    <text evidence="1 14">Cofactor biosynthesis; biotin biosynthesis; biotin from 7,8-diaminononanoate: step 2/2.</text>
</comment>
<protein>
    <recommendedName>
        <fullName evidence="4 14">Biotin synthase</fullName>
        <ecNumber evidence="4 14">2.8.1.6</ecNumber>
    </recommendedName>
</protein>
<dbReference type="CDD" id="cd01335">
    <property type="entry name" value="Radical_SAM"/>
    <property type="match status" value="1"/>
</dbReference>
<dbReference type="PROSITE" id="PS51918">
    <property type="entry name" value="RADICAL_SAM"/>
    <property type="match status" value="1"/>
</dbReference>
<dbReference type="UniPathway" id="UPA00078">
    <property type="reaction ID" value="UER00162"/>
</dbReference>
<dbReference type="InterPro" id="IPR058240">
    <property type="entry name" value="rSAM_sf"/>
</dbReference>
<feature type="binding site" evidence="14 15">
    <location>
        <position position="75"/>
    </location>
    <ligand>
        <name>[4Fe-4S] cluster</name>
        <dbReference type="ChEBI" id="CHEBI:49883"/>
        <note>4Fe-4S-S-AdoMet</note>
    </ligand>
</feature>
<dbReference type="PANTHER" id="PTHR22976">
    <property type="entry name" value="BIOTIN SYNTHASE"/>
    <property type="match status" value="1"/>
</dbReference>
<feature type="binding site" evidence="14 15">
    <location>
        <position position="119"/>
    </location>
    <ligand>
        <name>[2Fe-2S] cluster</name>
        <dbReference type="ChEBI" id="CHEBI:190135"/>
    </ligand>
</feature>
<dbReference type="InParanoid" id="A0A517SCZ3"/>
<keyword evidence="6 14" id="KW-0808">Transferase</keyword>
<dbReference type="GO" id="GO:0004076">
    <property type="term" value="F:biotin synthase activity"/>
    <property type="evidence" value="ECO:0007669"/>
    <property type="project" value="UniProtKB-UniRule"/>
</dbReference>
<dbReference type="InterPro" id="IPR007197">
    <property type="entry name" value="rSAM"/>
</dbReference>
<comment type="similarity">
    <text evidence="2 14">Belongs to the radical SAM superfamily. Biotin synthase family.</text>
</comment>
<dbReference type="SMART" id="SM00876">
    <property type="entry name" value="BATS"/>
    <property type="match status" value="1"/>
</dbReference>
<comment type="cofactor">
    <cofactor evidence="15">
        <name>[2Fe-2S] cluster</name>
        <dbReference type="ChEBI" id="CHEBI:190135"/>
    </cofactor>
    <text evidence="15">Binds 1 [2Fe-2S] cluster. The cluster is coordinated with 3 cysteines and 1 arginine.</text>
</comment>
<evidence type="ECO:0000313" key="17">
    <source>
        <dbReference type="EMBL" id="QDT53991.1"/>
    </source>
</evidence>
<dbReference type="SFLD" id="SFLDG01278">
    <property type="entry name" value="biotin_synthase_like"/>
    <property type="match status" value="1"/>
</dbReference>
<dbReference type="FunCoup" id="A0A517SCZ3">
    <property type="interactions" value="357"/>
</dbReference>
<keyword evidence="8 14" id="KW-0001">2Fe-2S</keyword>
<comment type="catalytic activity">
    <reaction evidence="13 14">
        <text>(4R,5S)-dethiobiotin + (sulfur carrier)-SH + 2 reduced [2Fe-2S]-[ferredoxin] + 2 S-adenosyl-L-methionine = (sulfur carrier)-H + biotin + 2 5'-deoxyadenosine + 2 L-methionine + 2 oxidized [2Fe-2S]-[ferredoxin]</text>
        <dbReference type="Rhea" id="RHEA:22060"/>
        <dbReference type="Rhea" id="RHEA-COMP:10000"/>
        <dbReference type="Rhea" id="RHEA-COMP:10001"/>
        <dbReference type="Rhea" id="RHEA-COMP:14737"/>
        <dbReference type="Rhea" id="RHEA-COMP:14739"/>
        <dbReference type="ChEBI" id="CHEBI:17319"/>
        <dbReference type="ChEBI" id="CHEBI:29917"/>
        <dbReference type="ChEBI" id="CHEBI:33737"/>
        <dbReference type="ChEBI" id="CHEBI:33738"/>
        <dbReference type="ChEBI" id="CHEBI:57586"/>
        <dbReference type="ChEBI" id="CHEBI:57844"/>
        <dbReference type="ChEBI" id="CHEBI:59789"/>
        <dbReference type="ChEBI" id="CHEBI:64428"/>
        <dbReference type="ChEBI" id="CHEBI:149473"/>
        <dbReference type="EC" id="2.8.1.6"/>
    </reaction>
</comment>
<dbReference type="SUPFAM" id="SSF102114">
    <property type="entry name" value="Radical SAM enzymes"/>
    <property type="match status" value="1"/>
</dbReference>
<evidence type="ECO:0000256" key="2">
    <source>
        <dbReference type="ARBA" id="ARBA00010765"/>
    </source>
</evidence>
<feature type="binding site" evidence="14 15">
    <location>
        <position position="281"/>
    </location>
    <ligand>
        <name>[2Fe-2S] cluster</name>
        <dbReference type="ChEBI" id="CHEBI:190135"/>
    </ligand>
</feature>
<gene>
    <name evidence="14 17" type="primary">bioB</name>
    <name evidence="17" type="ORF">Pan44_20180</name>
</gene>
<dbReference type="GO" id="GO:0051537">
    <property type="term" value="F:2 iron, 2 sulfur cluster binding"/>
    <property type="evidence" value="ECO:0007669"/>
    <property type="project" value="UniProtKB-KW"/>
</dbReference>
<accession>A0A517SCZ3</accession>
<dbReference type="InterPro" id="IPR024177">
    <property type="entry name" value="Biotin_synthase"/>
</dbReference>
<keyword evidence="9 14" id="KW-0479">Metal-binding</keyword>
<dbReference type="EMBL" id="CP036271">
    <property type="protein sequence ID" value="QDT53991.1"/>
    <property type="molecule type" value="Genomic_DNA"/>
</dbReference>
<dbReference type="NCBIfam" id="TIGR00433">
    <property type="entry name" value="bioB"/>
    <property type="match status" value="1"/>
</dbReference>
<evidence type="ECO:0000256" key="11">
    <source>
        <dbReference type="ARBA" id="ARBA00023004"/>
    </source>
</evidence>
<dbReference type="InterPro" id="IPR006638">
    <property type="entry name" value="Elp3/MiaA/NifB-like_rSAM"/>
</dbReference>
<comment type="cofactor">
    <cofactor evidence="14">
        <name>[2Fe-2S] cluster</name>
        <dbReference type="ChEBI" id="CHEBI:190135"/>
    </cofactor>
    <text evidence="14">Binds 1 [2Fe-2S] cluster. The cluster is coordinated with 3 cysteines and 1 arginine.</text>
</comment>
<evidence type="ECO:0000256" key="6">
    <source>
        <dbReference type="ARBA" id="ARBA00022679"/>
    </source>
</evidence>
<keyword evidence="5 14" id="KW-0004">4Fe-4S</keyword>
<dbReference type="OrthoDB" id="9786826at2"/>
<keyword evidence="18" id="KW-1185">Reference proteome</keyword>
<dbReference type="RefSeq" id="WP_145029659.1">
    <property type="nucleotide sequence ID" value="NZ_CP036271.1"/>
</dbReference>
<dbReference type="AlphaFoldDB" id="A0A517SCZ3"/>
<dbReference type="SFLD" id="SFLDS00029">
    <property type="entry name" value="Radical_SAM"/>
    <property type="match status" value="1"/>
</dbReference>
<evidence type="ECO:0000256" key="1">
    <source>
        <dbReference type="ARBA" id="ARBA00004942"/>
    </source>
</evidence>
<evidence type="ECO:0000256" key="8">
    <source>
        <dbReference type="ARBA" id="ARBA00022714"/>
    </source>
</evidence>
<evidence type="ECO:0000256" key="7">
    <source>
        <dbReference type="ARBA" id="ARBA00022691"/>
    </source>
</evidence>
<keyword evidence="11 14" id="KW-0408">Iron</keyword>
<dbReference type="Pfam" id="PF06968">
    <property type="entry name" value="BATS"/>
    <property type="match status" value="1"/>
</dbReference>
<evidence type="ECO:0000256" key="4">
    <source>
        <dbReference type="ARBA" id="ARBA00012236"/>
    </source>
</evidence>
<dbReference type="GO" id="GO:0005506">
    <property type="term" value="F:iron ion binding"/>
    <property type="evidence" value="ECO:0007669"/>
    <property type="project" value="UniProtKB-UniRule"/>
</dbReference>
<evidence type="ECO:0000313" key="18">
    <source>
        <dbReference type="Proteomes" id="UP000315700"/>
    </source>
</evidence>
<dbReference type="Proteomes" id="UP000315700">
    <property type="component" value="Chromosome"/>
</dbReference>
<evidence type="ECO:0000256" key="5">
    <source>
        <dbReference type="ARBA" id="ARBA00022485"/>
    </source>
</evidence>
<dbReference type="GO" id="GO:0051539">
    <property type="term" value="F:4 iron, 4 sulfur cluster binding"/>
    <property type="evidence" value="ECO:0007669"/>
    <property type="project" value="UniProtKB-KW"/>
</dbReference>
<evidence type="ECO:0000256" key="15">
    <source>
        <dbReference type="PIRSR" id="PIRSR001619-1"/>
    </source>
</evidence>
<organism evidence="17 18">
    <name type="scientific">Caulifigura coniformis</name>
    <dbReference type="NCBI Taxonomy" id="2527983"/>
    <lineage>
        <taxon>Bacteria</taxon>
        <taxon>Pseudomonadati</taxon>
        <taxon>Planctomycetota</taxon>
        <taxon>Planctomycetia</taxon>
        <taxon>Planctomycetales</taxon>
        <taxon>Planctomycetaceae</taxon>
        <taxon>Caulifigura</taxon>
    </lineage>
</organism>
<dbReference type="HAMAP" id="MF_01694">
    <property type="entry name" value="BioB"/>
    <property type="match status" value="1"/>
</dbReference>
<evidence type="ECO:0000256" key="12">
    <source>
        <dbReference type="ARBA" id="ARBA00023014"/>
    </source>
</evidence>
<evidence type="ECO:0000256" key="9">
    <source>
        <dbReference type="ARBA" id="ARBA00022723"/>
    </source>
</evidence>
<dbReference type="SMART" id="SM00729">
    <property type="entry name" value="Elp3"/>
    <property type="match status" value="1"/>
</dbReference>
<comment type="function">
    <text evidence="14">Catalyzes the conversion of dethiobiotin (DTB) to biotin by the insertion of a sulfur atom into dethiobiotin via a radical-based mechanism.</text>
</comment>
<dbReference type="InterPro" id="IPR010722">
    <property type="entry name" value="BATS_dom"/>
</dbReference>
<dbReference type="FunFam" id="3.20.20.70:FF:000026">
    <property type="entry name" value="Biotin synthase"/>
    <property type="match status" value="1"/>
</dbReference>
<sequence>MSVGSVETEVGSRWHALAAKVLSGGEISRDEAHEILACPDVEMPDLLAAAFRIRRKHFGLKVHFYYLKNAKSGLCPEDCSYCSQSKISDAPIERYSIANERVLLEGARRAKESQARTYCIVASGRGPGDREVDHVCNTVKKIKDETGLHICVCLGLLKPDQARRLAEAGVDRVNHNLNTSRRFYEEICTTHTFQDRIDTLNVVRESGMELCSGLIVGMGETPEDIVDVVMELRGLKVESIPVNFLHPVDGTPLAQKADLNPRECLRALCLLRFAHPTVEIRIAGGRELNLRWLQPMGLYPANSMFVSDYLTTKGQPADEDFKMVRDLGFEIVTGDHMESPCDSHDDCELEAAEAATA</sequence>
<keyword evidence="12 14" id="KW-0411">Iron-sulfur</keyword>
<dbReference type="Pfam" id="PF04055">
    <property type="entry name" value="Radical_SAM"/>
    <property type="match status" value="1"/>
</dbReference>
<dbReference type="InterPro" id="IPR013785">
    <property type="entry name" value="Aldolase_TIM"/>
</dbReference>
<dbReference type="PANTHER" id="PTHR22976:SF2">
    <property type="entry name" value="BIOTIN SYNTHASE, MITOCHONDRIAL"/>
    <property type="match status" value="1"/>
</dbReference>
<keyword evidence="7 14" id="KW-0949">S-adenosyl-L-methionine</keyword>
<evidence type="ECO:0000256" key="10">
    <source>
        <dbReference type="ARBA" id="ARBA00022756"/>
    </source>
</evidence>
<dbReference type="InterPro" id="IPR002684">
    <property type="entry name" value="Biotin_synth/BioAB"/>
</dbReference>
<feature type="binding site" evidence="14 15">
    <location>
        <position position="211"/>
    </location>
    <ligand>
        <name>[2Fe-2S] cluster</name>
        <dbReference type="ChEBI" id="CHEBI:190135"/>
    </ligand>
</feature>
<evidence type="ECO:0000256" key="13">
    <source>
        <dbReference type="ARBA" id="ARBA00051157"/>
    </source>
</evidence>
<name>A0A517SCZ3_9PLAN</name>
<proteinExistence type="inferred from homology"/>